<dbReference type="EMBL" id="AP028055">
    <property type="protein sequence ID" value="BEG98216.1"/>
    <property type="molecule type" value="Genomic_DNA"/>
</dbReference>
<organism evidence="1 2">
    <name type="scientific">Bacteroides sedimenti</name>
    <dbReference type="NCBI Taxonomy" id="2136147"/>
    <lineage>
        <taxon>Bacteria</taxon>
        <taxon>Pseudomonadati</taxon>
        <taxon>Bacteroidota</taxon>
        <taxon>Bacteroidia</taxon>
        <taxon>Bacteroidales</taxon>
        <taxon>Bacteroidaceae</taxon>
        <taxon>Bacteroides</taxon>
    </lineage>
</organism>
<evidence type="ECO:0000313" key="1">
    <source>
        <dbReference type="EMBL" id="BEG98216.1"/>
    </source>
</evidence>
<proteinExistence type="predicted"/>
<dbReference type="Proteomes" id="UP001496674">
    <property type="component" value="Chromosome"/>
</dbReference>
<sequence length="53" mass="5296">MGFEIGWEAGLCFEGWGAISGAVIGSVAGGFIGTIGGALGGQWIGGELFEPHK</sequence>
<evidence type="ECO:0000313" key="2">
    <source>
        <dbReference type="Proteomes" id="UP001496674"/>
    </source>
</evidence>
<reference evidence="1 2" key="1">
    <citation type="submission" date="2023-04" db="EMBL/GenBank/DDBJ databases">
        <title>Draft genome sequence of acteroides sedimenti strain YN3PY1.</title>
        <authorList>
            <person name="Yoshida N."/>
        </authorList>
    </citation>
    <scope>NUCLEOTIDE SEQUENCE [LARGE SCALE GENOMIC DNA]</scope>
    <source>
        <strain evidence="1 2">YN3PY1</strain>
    </source>
</reference>
<protein>
    <submittedName>
        <fullName evidence="1">Uncharacterized protein</fullName>
    </submittedName>
</protein>
<name>A0ABM8I800_9BACE</name>
<keyword evidence="2" id="KW-1185">Reference proteome</keyword>
<dbReference type="RefSeq" id="WP_353332972.1">
    <property type="nucleotide sequence ID" value="NZ_AP028055.1"/>
</dbReference>
<accession>A0ABM8I800</accession>
<gene>
    <name evidence="1" type="ORF">BSYN_04810</name>
</gene>